<organism evidence="8 9">
    <name type="scientific">Halobaculum gomorrense</name>
    <dbReference type="NCBI Taxonomy" id="43928"/>
    <lineage>
        <taxon>Archaea</taxon>
        <taxon>Methanobacteriati</taxon>
        <taxon>Methanobacteriota</taxon>
        <taxon>Stenosarchaea group</taxon>
        <taxon>Halobacteria</taxon>
        <taxon>Halobacteriales</taxon>
        <taxon>Haloferacaceae</taxon>
        <taxon>Halobaculum</taxon>
    </lineage>
</organism>
<name>A0A1M5JNW6_9EURY</name>
<evidence type="ECO:0000313" key="9">
    <source>
        <dbReference type="Proteomes" id="UP000184357"/>
    </source>
</evidence>
<dbReference type="OrthoDB" id="6534at2157"/>
<comment type="cofactor">
    <cofactor evidence="1">
        <name>pyridoxal 5'-phosphate</name>
        <dbReference type="ChEBI" id="CHEBI:597326"/>
    </cofactor>
</comment>
<dbReference type="STRING" id="43928.SAMN05443636_0205"/>
<accession>A0A1M5JNW6</accession>
<gene>
    <name evidence="8" type="ORF">SAMN05443636_0205</name>
</gene>
<keyword evidence="5 6" id="KW-0663">Pyridoxal phosphate</keyword>
<dbReference type="PROSITE" id="PS00600">
    <property type="entry name" value="AA_TRANSFER_CLASS_3"/>
    <property type="match status" value="1"/>
</dbReference>
<protein>
    <submittedName>
        <fullName evidence="8">Diaminobutyrate aminotransferase apoenzyme</fullName>
    </submittedName>
</protein>
<sequence>MHAERHGRRPTRPRGGVAVRYDESNAELLASQRRRESSARTYPRSLPFAVERARGLELTDADGNDYLDCLAGAGTLALGHNDPEVTAELERLLAEDRPLHTLDITTPEKEAFVDALFDSLPDGFASRAKVQFCSPAGTDAIEAALKLTKTATGNRSVLAFQGGYHGMTNGALSLMGDTDAKEPVPGLMPDVHHLPYPDPYRHPFGLAPGEHESVSRFAERAIADPESGIADPAAAVLELVQGEGGVNPAPDEWVREVRRITREHDVPMVVDEIQTGLGRTGETWSFEHAGVVPDVITCSKAVGGGLPLSVVVYDEELDVWEPGAHAGTFRGHQLAMAAGRVTIRRVLAEDLDEHAAAMGERLREPLESLAARFDAVGDVRGRGLMLGVEFVDPEAGTDDGDLPPPPDGDLASAVKAACFDRGLVIETGGRDSAVARFLPPLVVTREQVDEIAARFGEAVEAALAADGPEVAA</sequence>
<dbReference type="CDD" id="cd00610">
    <property type="entry name" value="OAT_like"/>
    <property type="match status" value="1"/>
</dbReference>
<feature type="compositionally biased region" description="Basic residues" evidence="7">
    <location>
        <begin position="1"/>
        <end position="12"/>
    </location>
</feature>
<reference evidence="8 9" key="1">
    <citation type="submission" date="2016-11" db="EMBL/GenBank/DDBJ databases">
        <authorList>
            <person name="Jaros S."/>
            <person name="Januszkiewicz K."/>
            <person name="Wedrychowicz H."/>
        </authorList>
    </citation>
    <scope>NUCLEOTIDE SEQUENCE [LARGE SCALE GENOMIC DNA]</scope>
    <source>
        <strain evidence="8 9">DSM 9297</strain>
    </source>
</reference>
<dbReference type="GO" id="GO:0008483">
    <property type="term" value="F:transaminase activity"/>
    <property type="evidence" value="ECO:0007669"/>
    <property type="project" value="UniProtKB-KW"/>
</dbReference>
<dbReference type="InterPro" id="IPR015422">
    <property type="entry name" value="PyrdxlP-dep_Trfase_small"/>
</dbReference>
<evidence type="ECO:0000256" key="2">
    <source>
        <dbReference type="ARBA" id="ARBA00008954"/>
    </source>
</evidence>
<proteinExistence type="inferred from homology"/>
<dbReference type="Gene3D" id="3.90.1150.10">
    <property type="entry name" value="Aspartate Aminotransferase, domain 1"/>
    <property type="match status" value="1"/>
</dbReference>
<dbReference type="AlphaFoldDB" id="A0A1M5JNW6"/>
<evidence type="ECO:0000256" key="1">
    <source>
        <dbReference type="ARBA" id="ARBA00001933"/>
    </source>
</evidence>
<dbReference type="InterPro" id="IPR015424">
    <property type="entry name" value="PyrdxlP-dep_Trfase"/>
</dbReference>
<dbReference type="InterPro" id="IPR015421">
    <property type="entry name" value="PyrdxlP-dep_Trfase_major"/>
</dbReference>
<keyword evidence="3 8" id="KW-0032">Aminotransferase</keyword>
<dbReference type="InterPro" id="IPR049704">
    <property type="entry name" value="Aminotrans_3_PPA_site"/>
</dbReference>
<dbReference type="InterPro" id="IPR005814">
    <property type="entry name" value="Aminotrans_3"/>
</dbReference>
<dbReference type="PANTHER" id="PTHR43552">
    <property type="entry name" value="DIAMINOBUTYRATE--2-OXOGLUTARATE AMINOTRANSFERASE"/>
    <property type="match status" value="1"/>
</dbReference>
<dbReference type="GO" id="GO:0030170">
    <property type="term" value="F:pyridoxal phosphate binding"/>
    <property type="evidence" value="ECO:0007669"/>
    <property type="project" value="InterPro"/>
</dbReference>
<evidence type="ECO:0000256" key="4">
    <source>
        <dbReference type="ARBA" id="ARBA00022679"/>
    </source>
</evidence>
<feature type="region of interest" description="Disordered" evidence="7">
    <location>
        <begin position="1"/>
        <end position="23"/>
    </location>
</feature>
<keyword evidence="9" id="KW-1185">Reference proteome</keyword>
<dbReference type="Gene3D" id="3.40.640.10">
    <property type="entry name" value="Type I PLP-dependent aspartate aminotransferase-like (Major domain)"/>
    <property type="match status" value="1"/>
</dbReference>
<evidence type="ECO:0000256" key="5">
    <source>
        <dbReference type="ARBA" id="ARBA00022898"/>
    </source>
</evidence>
<dbReference type="InterPro" id="IPR004637">
    <property type="entry name" value="Dat"/>
</dbReference>
<keyword evidence="4 8" id="KW-0808">Transferase</keyword>
<evidence type="ECO:0000256" key="6">
    <source>
        <dbReference type="RuleBase" id="RU003560"/>
    </source>
</evidence>
<evidence type="ECO:0000256" key="3">
    <source>
        <dbReference type="ARBA" id="ARBA00022576"/>
    </source>
</evidence>
<evidence type="ECO:0000256" key="7">
    <source>
        <dbReference type="SAM" id="MobiDB-lite"/>
    </source>
</evidence>
<dbReference type="Proteomes" id="UP000184357">
    <property type="component" value="Unassembled WGS sequence"/>
</dbReference>
<evidence type="ECO:0000313" key="8">
    <source>
        <dbReference type="EMBL" id="SHG42286.1"/>
    </source>
</evidence>
<dbReference type="PANTHER" id="PTHR43552:SF1">
    <property type="entry name" value="DIAMINOBUTYRATE--2-OXOGLUTARATE AMINOTRANSFERASE"/>
    <property type="match status" value="1"/>
</dbReference>
<dbReference type="NCBIfam" id="TIGR00709">
    <property type="entry name" value="dat"/>
    <property type="match status" value="1"/>
</dbReference>
<dbReference type="SUPFAM" id="SSF53383">
    <property type="entry name" value="PLP-dependent transferases"/>
    <property type="match status" value="1"/>
</dbReference>
<dbReference type="EMBL" id="FQWV01000001">
    <property type="protein sequence ID" value="SHG42286.1"/>
    <property type="molecule type" value="Genomic_DNA"/>
</dbReference>
<dbReference type="Pfam" id="PF00202">
    <property type="entry name" value="Aminotran_3"/>
    <property type="match status" value="1"/>
</dbReference>
<comment type="similarity">
    <text evidence="2 6">Belongs to the class-III pyridoxal-phosphate-dependent aminotransferase family.</text>
</comment>